<feature type="compositionally biased region" description="Basic and acidic residues" evidence="1">
    <location>
        <begin position="266"/>
        <end position="287"/>
    </location>
</feature>
<evidence type="ECO:0000256" key="2">
    <source>
        <dbReference type="SAM" id="Phobius"/>
    </source>
</evidence>
<feature type="region of interest" description="Disordered" evidence="1">
    <location>
        <begin position="1"/>
        <end position="62"/>
    </location>
</feature>
<feature type="region of interest" description="Disordered" evidence="1">
    <location>
        <begin position="266"/>
        <end position="357"/>
    </location>
</feature>
<sequence>MLFNATRVSNSPSATSTSSKANSSSVNTVSLPSTSIVEPSTSQLGEDSTTDEFTSTAPTSSEILSTSQFEATSSSIYGLSTTEISTSLLPTTSWSYASTLAKSSSISLPPDETVFVYTQNYVFTASSTTLCVGLPSMVVISTGQLSTYSAPTSAITTDISYYQHWLDGSLDSQNNSSSGGKRKTIIGSVVGSVGGFLLCALLLWLIVFKRRKDRGKGSQSFSHEIGCRLDHPSDLPEASNTIRSIDDEDFLRSKYKSLGKKIPLLRKGEQSRGLNDDNHDVTKEGEKSNPFQDEFNFQKRLPAPPPVPTRNPPLQSFYSYTSDTSSSSAESANDSFSIQLNRPNGDRRSQSFLKEII</sequence>
<reference evidence="3 4" key="1">
    <citation type="submission" date="2016-03" db="EMBL/GenBank/DDBJ databases">
        <authorList>
            <person name="Devillers H."/>
        </authorList>
    </citation>
    <scope>NUCLEOTIDE SEQUENCE [LARGE SCALE GENOMIC DNA]</scope>
    <source>
        <strain evidence="3">CBS 6772</strain>
    </source>
</reference>
<gene>
    <name evidence="3" type="ORF">LAFE_0H03774G</name>
</gene>
<dbReference type="AlphaFoldDB" id="A0A1G4MJD9"/>
<dbReference type="STRING" id="4955.A0A1G4MJD9"/>
<keyword evidence="4" id="KW-1185">Reference proteome</keyword>
<keyword evidence="2" id="KW-0812">Transmembrane</keyword>
<dbReference type="Proteomes" id="UP000190831">
    <property type="component" value="Chromosome H"/>
</dbReference>
<dbReference type="OrthoDB" id="4036548at2759"/>
<dbReference type="OMA" id="WHKSESH"/>
<feature type="compositionally biased region" description="Low complexity" evidence="1">
    <location>
        <begin position="312"/>
        <end position="337"/>
    </location>
</feature>
<feature type="compositionally biased region" description="Pro residues" evidence="1">
    <location>
        <begin position="302"/>
        <end position="311"/>
    </location>
</feature>
<feature type="compositionally biased region" description="Polar residues" evidence="1">
    <location>
        <begin position="31"/>
        <end position="62"/>
    </location>
</feature>
<keyword evidence="2" id="KW-1133">Transmembrane helix</keyword>
<protein>
    <submittedName>
        <fullName evidence="3">LAFE_0H03774g1_1</fullName>
    </submittedName>
</protein>
<evidence type="ECO:0000256" key="1">
    <source>
        <dbReference type="SAM" id="MobiDB-lite"/>
    </source>
</evidence>
<feature type="compositionally biased region" description="Low complexity" evidence="1">
    <location>
        <begin position="8"/>
        <end position="30"/>
    </location>
</feature>
<keyword evidence="2" id="KW-0472">Membrane</keyword>
<dbReference type="EMBL" id="LT598491">
    <property type="protein sequence ID" value="SCW04003.1"/>
    <property type="molecule type" value="Genomic_DNA"/>
</dbReference>
<evidence type="ECO:0000313" key="3">
    <source>
        <dbReference type="EMBL" id="SCW04003.1"/>
    </source>
</evidence>
<name>A0A1G4MJD9_LACFM</name>
<organism evidence="3 4">
    <name type="scientific">Lachancea fermentati</name>
    <name type="common">Zygosaccharomyces fermentati</name>
    <dbReference type="NCBI Taxonomy" id="4955"/>
    <lineage>
        <taxon>Eukaryota</taxon>
        <taxon>Fungi</taxon>
        <taxon>Dikarya</taxon>
        <taxon>Ascomycota</taxon>
        <taxon>Saccharomycotina</taxon>
        <taxon>Saccharomycetes</taxon>
        <taxon>Saccharomycetales</taxon>
        <taxon>Saccharomycetaceae</taxon>
        <taxon>Lachancea</taxon>
    </lineage>
</organism>
<feature type="transmembrane region" description="Helical" evidence="2">
    <location>
        <begin position="185"/>
        <end position="208"/>
    </location>
</feature>
<proteinExistence type="predicted"/>
<evidence type="ECO:0000313" key="4">
    <source>
        <dbReference type="Proteomes" id="UP000190831"/>
    </source>
</evidence>
<accession>A0A1G4MJD9</accession>